<feature type="domain" description="Reverse transcriptase" evidence="1">
    <location>
        <begin position="87"/>
        <end position="355"/>
    </location>
</feature>
<gene>
    <name evidence="2" type="primary">pol_95</name>
    <name evidence="2" type="ORF">g.157970</name>
</gene>
<reference evidence="2" key="1">
    <citation type="submission" date="2018-04" db="EMBL/GenBank/DDBJ databases">
        <title>Transcriptome of Schizaphis graminum biotype I.</title>
        <authorList>
            <person name="Scully E.D."/>
            <person name="Geib S.M."/>
            <person name="Palmer N.A."/>
            <person name="Koch K."/>
            <person name="Bradshaw J."/>
            <person name="Heng-Moss T."/>
            <person name="Sarath G."/>
        </authorList>
    </citation>
    <scope>NUCLEOTIDE SEQUENCE</scope>
</reference>
<dbReference type="PROSITE" id="PS50878">
    <property type="entry name" value="RT_POL"/>
    <property type="match status" value="1"/>
</dbReference>
<dbReference type="Gene3D" id="3.30.70.270">
    <property type="match status" value="1"/>
</dbReference>
<name>A0A2S2P0W9_SCHGA</name>
<sequence length="379" mass="43422">MEPGKKAERWREYFIELLNSDIPAHPVGKTVFQKAEPLIDDITQEETDKAIESLKNWKAPGSDNIQAELIKYSGKEMRYFIFKACQKTWQEEQMPISWQEAIIIPLHKKGDKTDCSNYRGISLLNTAYKVFSKVLLSRLTPYAEECLGQYQCGFRKGKSTVEQLSIIGQIIEKKYEYRQNFWQIFVDFRKAYDSIHRESLYNIMEEFGIPYKLISLTKMCMEGTKYQVRVDNILSDTFTVETGLKQGDALSPLLFNLALEKAVRMMQNAVSGVAVNEHRVQILGFADDLNILGESLEDALNQTVALENAAAKVGLQINVEKTKILEILDSDPSQDIFESIVFEKVEEFQYLGALLCTKNDWSREISARIAKAKRAFFAL</sequence>
<keyword evidence="2" id="KW-0548">Nucleotidyltransferase</keyword>
<dbReference type="InterPro" id="IPR043128">
    <property type="entry name" value="Rev_trsase/Diguanyl_cyclase"/>
</dbReference>
<evidence type="ECO:0000313" key="2">
    <source>
        <dbReference type="EMBL" id="MBY22858.1"/>
    </source>
</evidence>
<accession>A0A2S2P0W9</accession>
<keyword evidence="2" id="KW-0808">Transferase</keyword>
<dbReference type="GO" id="GO:0003964">
    <property type="term" value="F:RNA-directed DNA polymerase activity"/>
    <property type="evidence" value="ECO:0007669"/>
    <property type="project" value="UniProtKB-KW"/>
</dbReference>
<dbReference type="CDD" id="cd01650">
    <property type="entry name" value="RT_nLTR_like"/>
    <property type="match status" value="1"/>
</dbReference>
<organism evidence="2">
    <name type="scientific">Schizaphis graminum</name>
    <name type="common">Green bug aphid</name>
    <dbReference type="NCBI Taxonomy" id="13262"/>
    <lineage>
        <taxon>Eukaryota</taxon>
        <taxon>Metazoa</taxon>
        <taxon>Ecdysozoa</taxon>
        <taxon>Arthropoda</taxon>
        <taxon>Hexapoda</taxon>
        <taxon>Insecta</taxon>
        <taxon>Pterygota</taxon>
        <taxon>Neoptera</taxon>
        <taxon>Paraneoptera</taxon>
        <taxon>Hemiptera</taxon>
        <taxon>Sternorrhyncha</taxon>
        <taxon>Aphidomorpha</taxon>
        <taxon>Aphidoidea</taxon>
        <taxon>Aphididae</taxon>
        <taxon>Aphidini</taxon>
        <taxon>Schizaphis</taxon>
    </lineage>
</organism>
<dbReference type="InterPro" id="IPR000477">
    <property type="entry name" value="RT_dom"/>
</dbReference>
<keyword evidence="2" id="KW-0695">RNA-directed DNA polymerase</keyword>
<protein>
    <submittedName>
        <fullName evidence="2">RNA-directed DNA polymerase from mobile element jockey</fullName>
    </submittedName>
</protein>
<dbReference type="Pfam" id="PF00078">
    <property type="entry name" value="RVT_1"/>
    <property type="match status" value="1"/>
</dbReference>
<dbReference type="SUPFAM" id="SSF56672">
    <property type="entry name" value="DNA/RNA polymerases"/>
    <property type="match status" value="1"/>
</dbReference>
<evidence type="ECO:0000259" key="1">
    <source>
        <dbReference type="PROSITE" id="PS50878"/>
    </source>
</evidence>
<dbReference type="PANTHER" id="PTHR47027">
    <property type="entry name" value="REVERSE TRANSCRIPTASE DOMAIN-CONTAINING PROTEIN"/>
    <property type="match status" value="1"/>
</dbReference>
<dbReference type="InterPro" id="IPR043502">
    <property type="entry name" value="DNA/RNA_pol_sf"/>
</dbReference>
<dbReference type="PANTHER" id="PTHR47027:SF20">
    <property type="entry name" value="REVERSE TRANSCRIPTASE-LIKE PROTEIN WITH RNA-DIRECTED DNA POLYMERASE DOMAIN"/>
    <property type="match status" value="1"/>
</dbReference>
<dbReference type="AlphaFoldDB" id="A0A2S2P0W9"/>
<proteinExistence type="predicted"/>
<dbReference type="EMBL" id="GGMR01010239">
    <property type="protein sequence ID" value="MBY22858.1"/>
    <property type="molecule type" value="Transcribed_RNA"/>
</dbReference>